<dbReference type="Proteomes" id="UP000693981">
    <property type="component" value="Unassembled WGS sequence"/>
</dbReference>
<keyword evidence="3 5" id="KW-0964">Secreted</keyword>
<evidence type="ECO:0000313" key="8">
    <source>
        <dbReference type="Proteomes" id="UP000693981"/>
    </source>
</evidence>
<feature type="region of interest" description="Disordered" evidence="6">
    <location>
        <begin position="44"/>
        <end position="79"/>
    </location>
</feature>
<feature type="compositionally biased region" description="Acidic residues" evidence="6">
    <location>
        <begin position="59"/>
        <end position="78"/>
    </location>
</feature>
<dbReference type="OrthoDB" id="143854at2759"/>
<organism evidence="7 8">
    <name type="scientific">Phytophthora boehmeriae</name>
    <dbReference type="NCBI Taxonomy" id="109152"/>
    <lineage>
        <taxon>Eukaryota</taxon>
        <taxon>Sar</taxon>
        <taxon>Stramenopiles</taxon>
        <taxon>Oomycota</taxon>
        <taxon>Peronosporomycetes</taxon>
        <taxon>Peronosporales</taxon>
        <taxon>Peronosporaceae</taxon>
        <taxon>Phytophthora</taxon>
    </lineage>
</organism>
<dbReference type="AlphaFoldDB" id="A0A8T1WCI6"/>
<dbReference type="EMBL" id="JAGDFL010000383">
    <property type="protein sequence ID" value="KAG7390388.1"/>
    <property type="molecule type" value="Genomic_DNA"/>
</dbReference>
<comment type="subcellular location">
    <subcellularLocation>
        <location evidence="1 5">Secreted</location>
    </subcellularLocation>
</comment>
<dbReference type="GO" id="GO:0005576">
    <property type="term" value="C:extracellular region"/>
    <property type="evidence" value="ECO:0007669"/>
    <property type="project" value="UniProtKB-SubCell"/>
</dbReference>
<comment type="domain">
    <text evidence="5">The RxLR-dEER motif acts to carry the protein into the host cell cytoplasm through binding to cell surface phosphatidylinositol-3-phosphate.</text>
</comment>
<evidence type="ECO:0000256" key="6">
    <source>
        <dbReference type="SAM" id="MobiDB-lite"/>
    </source>
</evidence>
<evidence type="ECO:0000256" key="5">
    <source>
        <dbReference type="RuleBase" id="RU367124"/>
    </source>
</evidence>
<dbReference type="InterPro" id="IPR031825">
    <property type="entry name" value="RXLR"/>
</dbReference>
<evidence type="ECO:0000256" key="2">
    <source>
        <dbReference type="ARBA" id="ARBA00010400"/>
    </source>
</evidence>
<keyword evidence="8" id="KW-1185">Reference proteome</keyword>
<accession>A0A8T1WCI6</accession>
<dbReference type="Pfam" id="PF16810">
    <property type="entry name" value="RXLR"/>
    <property type="match status" value="1"/>
</dbReference>
<gene>
    <name evidence="7" type="ORF">PHYBOEH_007045</name>
</gene>
<feature type="chain" id="PRO_5035965352" description="RxLR effector protein" evidence="5">
    <location>
        <begin position="21"/>
        <end position="152"/>
    </location>
</feature>
<evidence type="ECO:0000256" key="3">
    <source>
        <dbReference type="ARBA" id="ARBA00022525"/>
    </source>
</evidence>
<feature type="signal peptide" evidence="5">
    <location>
        <begin position="1"/>
        <end position="20"/>
    </location>
</feature>
<evidence type="ECO:0000256" key="1">
    <source>
        <dbReference type="ARBA" id="ARBA00004613"/>
    </source>
</evidence>
<comment type="caution">
    <text evidence="7">The sequence shown here is derived from an EMBL/GenBank/DDBJ whole genome shotgun (WGS) entry which is preliminary data.</text>
</comment>
<comment type="function">
    <text evidence="5">Effector that suppresses plant defense responses during pathogen infection.</text>
</comment>
<evidence type="ECO:0000313" key="7">
    <source>
        <dbReference type="EMBL" id="KAG7390388.1"/>
    </source>
</evidence>
<comment type="similarity">
    <text evidence="2 5">Belongs to the RxLR effector family.</text>
</comment>
<keyword evidence="4 5" id="KW-0732">Signal</keyword>
<reference evidence="7" key="1">
    <citation type="submission" date="2021-02" db="EMBL/GenBank/DDBJ databases">
        <authorList>
            <person name="Palmer J.M."/>
        </authorList>
    </citation>
    <scope>NUCLEOTIDE SEQUENCE</scope>
    <source>
        <strain evidence="7">SCRP23</strain>
    </source>
</reference>
<evidence type="ECO:0000256" key="4">
    <source>
        <dbReference type="ARBA" id="ARBA00022729"/>
    </source>
</evidence>
<name>A0A8T1WCI6_9STRA</name>
<protein>
    <recommendedName>
        <fullName evidence="5">RxLR effector protein</fullName>
    </recommendedName>
</protein>
<sequence length="152" mass="17015">MRLHFVLFAAAAAFLATCEAVPAAGRSELSKMVSPTSAMSTNAVQNTGRFLRTSKTAEDENDDDDDNDGEDSDDDEERTFDRNIAKWRNIFDDYYRMGTSVDDVAKDLGAAYYIGKYGKNLGKLSKKEEYQKWVAFKAYLEKIKNGEIAAPK</sequence>
<proteinExistence type="inferred from homology"/>